<gene>
    <name evidence="2" type="ORF">NW209_05855</name>
</gene>
<evidence type="ECO:0000313" key="2">
    <source>
        <dbReference type="EMBL" id="MCR8873543.1"/>
    </source>
</evidence>
<evidence type="ECO:0000313" key="3">
    <source>
        <dbReference type="Proteomes" id="UP001204579"/>
    </source>
</evidence>
<protein>
    <recommendedName>
        <fullName evidence="4">DUF3868 domain-containing protein</fullName>
    </recommendedName>
</protein>
<dbReference type="AlphaFoldDB" id="A0AAW5MYZ5"/>
<dbReference type="GeneID" id="82442958"/>
<keyword evidence="3" id="KW-1185">Reference proteome</keyword>
<dbReference type="EMBL" id="JANRHJ010000005">
    <property type="protein sequence ID" value="MCR8873543.1"/>
    <property type="molecule type" value="Genomic_DNA"/>
</dbReference>
<organism evidence="2 3">
    <name type="scientific">Phocaeicola barnesiae</name>
    <dbReference type="NCBI Taxonomy" id="376804"/>
    <lineage>
        <taxon>Bacteria</taxon>
        <taxon>Pseudomonadati</taxon>
        <taxon>Bacteroidota</taxon>
        <taxon>Bacteroidia</taxon>
        <taxon>Bacteroidales</taxon>
        <taxon>Bacteroidaceae</taxon>
        <taxon>Phocaeicola</taxon>
    </lineage>
</organism>
<accession>A0AAW5MYZ5</accession>
<feature type="signal peptide" evidence="1">
    <location>
        <begin position="1"/>
        <end position="20"/>
    </location>
</feature>
<keyword evidence="1" id="KW-0732">Signal</keyword>
<dbReference type="RefSeq" id="WP_018710461.1">
    <property type="nucleotide sequence ID" value="NZ_JADYTI010000014.1"/>
</dbReference>
<reference evidence="2 3" key="1">
    <citation type="submission" date="2022-08" db="EMBL/GenBank/DDBJ databases">
        <authorList>
            <person name="Zeman M."/>
            <person name="Kubasova T."/>
        </authorList>
    </citation>
    <scope>NUCLEOTIDE SEQUENCE [LARGE SCALE GENOMIC DNA]</scope>
    <source>
        <strain evidence="2 3">ET62</strain>
    </source>
</reference>
<proteinExistence type="predicted"/>
<name>A0AAW5MYZ5_9BACT</name>
<evidence type="ECO:0000256" key="1">
    <source>
        <dbReference type="SAM" id="SignalP"/>
    </source>
</evidence>
<sequence>MRTIIFITTLLLMTGHMAMAAEIKNYTLHISKINQEAANLHITCSFSLDFQNEDSISMNLGGGQEFSIENLKVDGDTLEYEYNREAKNIVIRKKAKRSVHVTINYNYTNLSAFFIYGEGDTELWETSFGEHFYPYIPNKYMNVAINVETPDSLSFLCSYPLKSSHTTNYSGKLKHILSQSITLAFMRNNAYQQTAAYLPDKVSVYQIKDMQCGKKRYEELLQLTKASIVFLAKSMAKTIFPMHEM</sequence>
<comment type="caution">
    <text evidence="2">The sequence shown here is derived from an EMBL/GenBank/DDBJ whole genome shotgun (WGS) entry which is preliminary data.</text>
</comment>
<dbReference type="Proteomes" id="UP001204579">
    <property type="component" value="Unassembled WGS sequence"/>
</dbReference>
<evidence type="ECO:0008006" key="4">
    <source>
        <dbReference type="Google" id="ProtNLM"/>
    </source>
</evidence>
<feature type="chain" id="PRO_5043689185" description="DUF3868 domain-containing protein" evidence="1">
    <location>
        <begin position="21"/>
        <end position="245"/>
    </location>
</feature>